<organism evidence="2 3">
    <name type="scientific">Dictyoglomus turgidum (strain DSM 6724 / Z-1310)</name>
    <dbReference type="NCBI Taxonomy" id="515635"/>
    <lineage>
        <taxon>Bacteria</taxon>
        <taxon>Pseudomonadati</taxon>
        <taxon>Dictyoglomota</taxon>
        <taxon>Dictyoglomia</taxon>
        <taxon>Dictyoglomales</taxon>
        <taxon>Dictyoglomaceae</taxon>
        <taxon>Dictyoglomus</taxon>
    </lineage>
</organism>
<keyword evidence="1" id="KW-0472">Membrane</keyword>
<keyword evidence="1" id="KW-0812">Transmembrane</keyword>
<dbReference type="RefSeq" id="WP_012583546.1">
    <property type="nucleotide sequence ID" value="NC_011661.1"/>
</dbReference>
<evidence type="ECO:0000313" key="3">
    <source>
        <dbReference type="Proteomes" id="UP000007719"/>
    </source>
</evidence>
<dbReference type="AlphaFoldDB" id="B8E2W4"/>
<protein>
    <submittedName>
        <fullName evidence="2">Prepilin-type N-terminal cleavage/methylation domain protein</fullName>
    </submittedName>
</protein>
<dbReference type="EMBL" id="CP001251">
    <property type="protein sequence ID" value="ACK42464.1"/>
    <property type="molecule type" value="Genomic_DNA"/>
</dbReference>
<feature type="transmembrane region" description="Helical" evidence="1">
    <location>
        <begin position="7"/>
        <end position="33"/>
    </location>
</feature>
<evidence type="ECO:0000256" key="1">
    <source>
        <dbReference type="SAM" id="Phobius"/>
    </source>
</evidence>
<dbReference type="EnsemblBacteria" id="ACK42464">
    <property type="protein sequence ID" value="ACK42464"/>
    <property type="gene ID" value="Dtur_1185"/>
</dbReference>
<keyword evidence="3" id="KW-1185">Reference proteome</keyword>
<dbReference type="Proteomes" id="UP000007719">
    <property type="component" value="Chromosome"/>
</dbReference>
<dbReference type="KEGG" id="dtu:Dtur_1185"/>
<dbReference type="eggNOG" id="COG4966">
    <property type="taxonomic scope" value="Bacteria"/>
</dbReference>
<dbReference type="HOGENOM" id="CLU_1432466_0_0_0"/>
<name>B8E2W4_DICTD</name>
<dbReference type="Pfam" id="PF07963">
    <property type="entry name" value="N_methyl"/>
    <property type="match status" value="1"/>
</dbReference>
<keyword evidence="1" id="KW-1133">Transmembrane helix</keyword>
<dbReference type="InterPro" id="IPR012902">
    <property type="entry name" value="N_methyl_site"/>
</dbReference>
<accession>B8E2W4</accession>
<dbReference type="OrthoDB" id="9927490at2"/>
<dbReference type="STRING" id="515635.Dtur_1185"/>
<evidence type="ECO:0000313" key="2">
    <source>
        <dbReference type="EMBL" id="ACK42464.1"/>
    </source>
</evidence>
<sequence length="189" mass="22025">MRKGEKGFTLIETLIVIIIFMIIFSLIFGALLYSFQISRSQQVYDEILDDINIFIQQLSNELRQAYTITFPAYSTYSDNFADFSQNKLIEFNSRDDKNQIRKIIYSFGAPNSKGMREVLYSLNLSTDGGFTYQSVISSQPLTNKVFKNIIIRRPYWDPKVVEVEIFAESLLPYGNTINMYRIFLISLRQ</sequence>
<dbReference type="PROSITE" id="PS00409">
    <property type="entry name" value="PROKAR_NTER_METHYL"/>
    <property type="match status" value="1"/>
</dbReference>
<dbReference type="InParanoid" id="B8E2W4"/>
<proteinExistence type="predicted"/>
<gene>
    <name evidence="2" type="ordered locus">Dtur_1185</name>
</gene>
<reference evidence="3" key="1">
    <citation type="journal article" date="2016" name="Front. Microbiol.">
        <title>The complete genome sequence of hyperthermophile Dictyoglomus turgidum DSM 6724 reveals a specialized carbohydrate fermentor.</title>
        <authorList>
            <person name="Brumm P.J."/>
            <person name="Gowda K."/>
            <person name="Robb F.T."/>
            <person name="Mead D.A."/>
        </authorList>
    </citation>
    <scope>NUCLEOTIDE SEQUENCE [LARGE SCALE GENOMIC DNA]</scope>
    <source>
        <strain evidence="3">DSM 6724 / Z-1310</strain>
    </source>
</reference>